<evidence type="ECO:0000256" key="1">
    <source>
        <dbReference type="ARBA" id="ARBA00010617"/>
    </source>
</evidence>
<feature type="non-terminal residue" evidence="2">
    <location>
        <position position="198"/>
    </location>
</feature>
<dbReference type="EMBL" id="UINC01223806">
    <property type="protein sequence ID" value="SVE53152.1"/>
    <property type="molecule type" value="Genomic_DNA"/>
</dbReference>
<proteinExistence type="inferred from homology"/>
<comment type="similarity">
    <text evidence="1">Belongs to the cytochrome P450 family.</text>
</comment>
<dbReference type="Gene3D" id="1.10.630.10">
    <property type="entry name" value="Cytochrome P450"/>
    <property type="match status" value="1"/>
</dbReference>
<dbReference type="AlphaFoldDB" id="A0A383E8I1"/>
<dbReference type="InterPro" id="IPR036396">
    <property type="entry name" value="Cyt_P450_sf"/>
</dbReference>
<dbReference type="PANTHER" id="PTHR46696:SF1">
    <property type="entry name" value="CYTOCHROME P450 YJIB-RELATED"/>
    <property type="match status" value="1"/>
</dbReference>
<sequence>MPSSTDNVTHLQDRASDARQWRSSRRLRVAPDSRDVYDIPLQEINVANPELFKTQSAFRYFQRLRDEAPVHYCGESQYGPYWSITRYQDIIQVDKNHQVFSSSFEHGGVTITGTPNSSSEIPNFISMDPPDHRQQRKAVAPGMAPRRLQVLESLIRERAVEILDHLPRNEPFDWVPNVSVELTGRMLATILGVSQADR</sequence>
<dbReference type="PANTHER" id="PTHR46696">
    <property type="entry name" value="P450, PUTATIVE (EUROFUNG)-RELATED"/>
    <property type="match status" value="1"/>
</dbReference>
<protein>
    <recommendedName>
        <fullName evidence="3">Cytochrome P450</fullName>
    </recommendedName>
</protein>
<gene>
    <name evidence="2" type="ORF">METZ01_LOCUS506006</name>
</gene>
<accession>A0A383E8I1</accession>
<dbReference type="GO" id="GO:0020037">
    <property type="term" value="F:heme binding"/>
    <property type="evidence" value="ECO:0007669"/>
    <property type="project" value="InterPro"/>
</dbReference>
<reference evidence="2" key="1">
    <citation type="submission" date="2018-05" db="EMBL/GenBank/DDBJ databases">
        <authorList>
            <person name="Lanie J.A."/>
            <person name="Ng W.-L."/>
            <person name="Kazmierczak K.M."/>
            <person name="Andrzejewski T.M."/>
            <person name="Davidsen T.M."/>
            <person name="Wayne K.J."/>
            <person name="Tettelin H."/>
            <person name="Glass J.I."/>
            <person name="Rusch D."/>
            <person name="Podicherti R."/>
            <person name="Tsui H.-C.T."/>
            <person name="Winkler M.E."/>
        </authorList>
    </citation>
    <scope>NUCLEOTIDE SEQUENCE</scope>
</reference>
<name>A0A383E8I1_9ZZZZ</name>
<evidence type="ECO:0008006" key="3">
    <source>
        <dbReference type="Google" id="ProtNLM"/>
    </source>
</evidence>
<dbReference type="SUPFAM" id="SSF48264">
    <property type="entry name" value="Cytochrome P450"/>
    <property type="match status" value="1"/>
</dbReference>
<organism evidence="2">
    <name type="scientific">marine metagenome</name>
    <dbReference type="NCBI Taxonomy" id="408172"/>
    <lineage>
        <taxon>unclassified sequences</taxon>
        <taxon>metagenomes</taxon>
        <taxon>ecological metagenomes</taxon>
    </lineage>
</organism>
<dbReference type="GO" id="GO:0016705">
    <property type="term" value="F:oxidoreductase activity, acting on paired donors, with incorporation or reduction of molecular oxygen"/>
    <property type="evidence" value="ECO:0007669"/>
    <property type="project" value="InterPro"/>
</dbReference>
<dbReference type="GO" id="GO:0004497">
    <property type="term" value="F:monooxygenase activity"/>
    <property type="evidence" value="ECO:0007669"/>
    <property type="project" value="InterPro"/>
</dbReference>
<dbReference type="GO" id="GO:0005506">
    <property type="term" value="F:iron ion binding"/>
    <property type="evidence" value="ECO:0007669"/>
    <property type="project" value="InterPro"/>
</dbReference>
<evidence type="ECO:0000313" key="2">
    <source>
        <dbReference type="EMBL" id="SVE53152.1"/>
    </source>
</evidence>